<protein>
    <submittedName>
        <fullName evidence="2">Uncharacterized protein</fullName>
    </submittedName>
</protein>
<comment type="caution">
    <text evidence="2">The sequence shown here is derived from an EMBL/GenBank/DDBJ whole genome shotgun (WGS) entry which is preliminary data.</text>
</comment>
<feature type="transmembrane region" description="Helical" evidence="1">
    <location>
        <begin position="31"/>
        <end position="55"/>
    </location>
</feature>
<dbReference type="Proteomes" id="UP001165279">
    <property type="component" value="Unassembled WGS sequence"/>
</dbReference>
<sequence>MLTALNNALAATAFAAVSLYLWRTAYFSTDWATLALIPLGAVVFIGTWSLTLIPWKARLRLELREESPLERLLTGKLRASLLSAAFTFVAVTVLAWQSLTASMTEALIMLVAFVLSGTIFSATQSLLRNHFHQPFARVVATSLVTWMIALPFTVVLVASTWAWAKQPGEMLEADLLEAIQIGLHKLPERHGWVTAILMVPFGFEAAKLWGVVQLRSYPIVGFLFSLDSALFSFVLCRTAIVITQFVEANVRGVRE</sequence>
<feature type="transmembrane region" description="Helical" evidence="1">
    <location>
        <begin position="219"/>
        <end position="246"/>
    </location>
</feature>
<reference evidence="2" key="1">
    <citation type="submission" date="2022-02" db="EMBL/GenBank/DDBJ databases">
        <title>The genome sequence of Ruegeria sp. 1NDH52C.</title>
        <authorList>
            <person name="Du J."/>
        </authorList>
    </citation>
    <scope>NUCLEOTIDE SEQUENCE</scope>
    <source>
        <strain evidence="2">1NDH52C</strain>
    </source>
</reference>
<feature type="transmembrane region" description="Helical" evidence="1">
    <location>
        <begin position="192"/>
        <end position="212"/>
    </location>
</feature>
<feature type="transmembrane region" description="Helical" evidence="1">
    <location>
        <begin position="139"/>
        <end position="164"/>
    </location>
</feature>
<evidence type="ECO:0000313" key="3">
    <source>
        <dbReference type="Proteomes" id="UP001165279"/>
    </source>
</evidence>
<accession>A0ABS9P4E0</accession>
<keyword evidence="1" id="KW-0812">Transmembrane</keyword>
<evidence type="ECO:0000256" key="1">
    <source>
        <dbReference type="SAM" id="Phobius"/>
    </source>
</evidence>
<organism evidence="2 3">
    <name type="scientific">Ruegeria alba</name>
    <dbReference type="NCBI Taxonomy" id="2916756"/>
    <lineage>
        <taxon>Bacteria</taxon>
        <taxon>Pseudomonadati</taxon>
        <taxon>Pseudomonadota</taxon>
        <taxon>Alphaproteobacteria</taxon>
        <taxon>Rhodobacterales</taxon>
        <taxon>Roseobacteraceae</taxon>
        <taxon>Ruegeria</taxon>
    </lineage>
</organism>
<dbReference type="RefSeq" id="WP_234167428.1">
    <property type="nucleotide sequence ID" value="NZ_JAKOEM010000032.1"/>
</dbReference>
<feature type="transmembrane region" description="Helical" evidence="1">
    <location>
        <begin position="76"/>
        <end position="96"/>
    </location>
</feature>
<keyword evidence="1" id="KW-0472">Membrane</keyword>
<proteinExistence type="predicted"/>
<feature type="transmembrane region" description="Helical" evidence="1">
    <location>
        <begin position="108"/>
        <end position="127"/>
    </location>
</feature>
<dbReference type="EMBL" id="JAKOEM010000032">
    <property type="protein sequence ID" value="MCG6560635.1"/>
    <property type="molecule type" value="Genomic_DNA"/>
</dbReference>
<keyword evidence="1" id="KW-1133">Transmembrane helix</keyword>
<keyword evidence="3" id="KW-1185">Reference proteome</keyword>
<name>A0ABS9P4E0_9RHOB</name>
<evidence type="ECO:0000313" key="2">
    <source>
        <dbReference type="EMBL" id="MCG6560635.1"/>
    </source>
</evidence>
<gene>
    <name evidence="2" type="ORF">MB818_20710</name>
</gene>